<dbReference type="PANTHER" id="PTHR45772:SF7">
    <property type="entry name" value="AMINO ACID ABC TRANSPORTER ATP-BINDING PROTEIN"/>
    <property type="match status" value="1"/>
</dbReference>
<evidence type="ECO:0000313" key="7">
    <source>
        <dbReference type="Proteomes" id="UP000503840"/>
    </source>
</evidence>
<proteinExistence type="predicted"/>
<feature type="region of interest" description="Disordered" evidence="4">
    <location>
        <begin position="285"/>
        <end position="321"/>
    </location>
</feature>
<keyword evidence="1" id="KW-0813">Transport</keyword>
<dbReference type="GO" id="GO:1903806">
    <property type="term" value="P:L-isoleucine import across plasma membrane"/>
    <property type="evidence" value="ECO:0007669"/>
    <property type="project" value="TreeGrafter"/>
</dbReference>
<keyword evidence="7" id="KW-1185">Reference proteome</keyword>
<dbReference type="Pfam" id="PF12399">
    <property type="entry name" value="BCA_ABC_TP_C"/>
    <property type="match status" value="1"/>
</dbReference>
<dbReference type="GO" id="GO:0042941">
    <property type="term" value="P:D-alanine transmembrane transport"/>
    <property type="evidence" value="ECO:0007669"/>
    <property type="project" value="TreeGrafter"/>
</dbReference>
<dbReference type="GO" id="GO:0005886">
    <property type="term" value="C:plasma membrane"/>
    <property type="evidence" value="ECO:0007669"/>
    <property type="project" value="TreeGrafter"/>
</dbReference>
<dbReference type="SUPFAM" id="SSF52540">
    <property type="entry name" value="P-loop containing nucleoside triphosphate hydrolases"/>
    <property type="match status" value="1"/>
</dbReference>
<dbReference type="InterPro" id="IPR003593">
    <property type="entry name" value="AAA+_ATPase"/>
</dbReference>
<dbReference type="InterPro" id="IPR003439">
    <property type="entry name" value="ABC_transporter-like_ATP-bd"/>
</dbReference>
<dbReference type="InterPro" id="IPR032823">
    <property type="entry name" value="BCA_ABC_TP_C"/>
</dbReference>
<dbReference type="CDD" id="cd03219">
    <property type="entry name" value="ABC_Mj1267_LivG_branched"/>
    <property type="match status" value="1"/>
</dbReference>
<dbReference type="PROSITE" id="PS50893">
    <property type="entry name" value="ABC_TRANSPORTER_2"/>
    <property type="match status" value="1"/>
</dbReference>
<dbReference type="EMBL" id="BLVO01000004">
    <property type="protein sequence ID" value="GFM31909.1"/>
    <property type="molecule type" value="Genomic_DNA"/>
</dbReference>
<name>A0A7J0BDY3_9BACT</name>
<dbReference type="PANTHER" id="PTHR45772">
    <property type="entry name" value="CONSERVED COMPONENT OF ABC TRANSPORTER FOR NATURAL AMINO ACIDS-RELATED"/>
    <property type="match status" value="1"/>
</dbReference>
<dbReference type="SMART" id="SM00382">
    <property type="entry name" value="AAA"/>
    <property type="match status" value="1"/>
</dbReference>
<evidence type="ECO:0000256" key="3">
    <source>
        <dbReference type="ARBA" id="ARBA00022840"/>
    </source>
</evidence>
<dbReference type="GO" id="GO:1903805">
    <property type="term" value="P:L-valine import across plasma membrane"/>
    <property type="evidence" value="ECO:0007669"/>
    <property type="project" value="TreeGrafter"/>
</dbReference>
<dbReference type="AlphaFoldDB" id="A0A7J0BDY3"/>
<keyword evidence="2" id="KW-0547">Nucleotide-binding</keyword>
<dbReference type="GO" id="GO:0015192">
    <property type="term" value="F:L-phenylalanine transmembrane transporter activity"/>
    <property type="evidence" value="ECO:0007669"/>
    <property type="project" value="TreeGrafter"/>
</dbReference>
<dbReference type="Proteomes" id="UP000503840">
    <property type="component" value="Unassembled WGS sequence"/>
</dbReference>
<dbReference type="Gene3D" id="3.40.50.300">
    <property type="entry name" value="P-loop containing nucleotide triphosphate hydrolases"/>
    <property type="match status" value="1"/>
</dbReference>
<dbReference type="InterPro" id="IPR027417">
    <property type="entry name" value="P-loop_NTPase"/>
</dbReference>
<dbReference type="InterPro" id="IPR017871">
    <property type="entry name" value="ABC_transporter-like_CS"/>
</dbReference>
<feature type="compositionally biased region" description="Acidic residues" evidence="4">
    <location>
        <begin position="286"/>
        <end position="315"/>
    </location>
</feature>
<feature type="domain" description="ABC transporter" evidence="5">
    <location>
        <begin position="38"/>
        <end position="286"/>
    </location>
</feature>
<dbReference type="InterPro" id="IPR051120">
    <property type="entry name" value="ABC_AA/LPS_Transport"/>
</dbReference>
<comment type="caution">
    <text evidence="6">The sequence shown here is derived from an EMBL/GenBank/DDBJ whole genome shotgun (WGS) entry which is preliminary data.</text>
</comment>
<evidence type="ECO:0000256" key="4">
    <source>
        <dbReference type="SAM" id="MobiDB-lite"/>
    </source>
</evidence>
<dbReference type="GO" id="GO:0005304">
    <property type="term" value="F:L-valine transmembrane transporter activity"/>
    <property type="evidence" value="ECO:0007669"/>
    <property type="project" value="TreeGrafter"/>
</dbReference>
<evidence type="ECO:0000313" key="6">
    <source>
        <dbReference type="EMBL" id="GFM31909.1"/>
    </source>
</evidence>
<dbReference type="GO" id="GO:0005524">
    <property type="term" value="F:ATP binding"/>
    <property type="evidence" value="ECO:0007669"/>
    <property type="project" value="UniProtKB-KW"/>
</dbReference>
<organism evidence="6 7">
    <name type="scientific">Desulfovibrio subterraneus</name>
    <dbReference type="NCBI Taxonomy" id="2718620"/>
    <lineage>
        <taxon>Bacteria</taxon>
        <taxon>Pseudomonadati</taxon>
        <taxon>Thermodesulfobacteriota</taxon>
        <taxon>Desulfovibrionia</taxon>
        <taxon>Desulfovibrionales</taxon>
        <taxon>Desulfovibrionaceae</taxon>
        <taxon>Desulfovibrio</taxon>
    </lineage>
</organism>
<accession>A0A7J0BDY3</accession>
<dbReference type="FunFam" id="3.40.50.300:FF:000421">
    <property type="entry name" value="Branched-chain amino acid ABC transporter ATP-binding protein"/>
    <property type="match status" value="1"/>
</dbReference>
<keyword evidence="3 6" id="KW-0067">ATP-binding</keyword>
<gene>
    <name evidence="6" type="primary">livG_1</name>
    <name evidence="6" type="ORF">DSM101010T_02740</name>
</gene>
<protein>
    <submittedName>
        <fullName evidence="6">ABC transporter ATP-binding protein</fullName>
    </submittedName>
</protein>
<dbReference type="PROSITE" id="PS00211">
    <property type="entry name" value="ABC_TRANSPORTER_1"/>
    <property type="match status" value="1"/>
</dbReference>
<dbReference type="GO" id="GO:0016887">
    <property type="term" value="F:ATP hydrolysis activity"/>
    <property type="evidence" value="ECO:0007669"/>
    <property type="project" value="InterPro"/>
</dbReference>
<dbReference type="Pfam" id="PF00005">
    <property type="entry name" value="ABC_tran"/>
    <property type="match status" value="1"/>
</dbReference>
<evidence type="ECO:0000256" key="1">
    <source>
        <dbReference type="ARBA" id="ARBA00022448"/>
    </source>
</evidence>
<dbReference type="RefSeq" id="WP_308480853.1">
    <property type="nucleotide sequence ID" value="NZ_BLVO01000004.1"/>
</dbReference>
<dbReference type="GO" id="GO:0015808">
    <property type="term" value="P:L-alanine transport"/>
    <property type="evidence" value="ECO:0007669"/>
    <property type="project" value="TreeGrafter"/>
</dbReference>
<reference evidence="6 7" key="1">
    <citation type="submission" date="2020-05" db="EMBL/GenBank/DDBJ databases">
        <title>Draft genome sequence of Desulfovibrio sp. strain HN2T.</title>
        <authorList>
            <person name="Ueno A."/>
            <person name="Tamazawa S."/>
            <person name="Tamamura S."/>
            <person name="Murakami T."/>
            <person name="Kiyama T."/>
            <person name="Inomata H."/>
            <person name="Amano Y."/>
            <person name="Miyakawa K."/>
            <person name="Tamaki H."/>
            <person name="Naganuma T."/>
            <person name="Kaneko K."/>
        </authorList>
    </citation>
    <scope>NUCLEOTIDE SEQUENCE [LARGE SCALE GENOMIC DNA]</scope>
    <source>
        <strain evidence="6 7">HN2</strain>
    </source>
</reference>
<dbReference type="GO" id="GO:0015188">
    <property type="term" value="F:L-isoleucine transmembrane transporter activity"/>
    <property type="evidence" value="ECO:0007669"/>
    <property type="project" value="TreeGrafter"/>
</dbReference>
<evidence type="ECO:0000259" key="5">
    <source>
        <dbReference type="PROSITE" id="PS50893"/>
    </source>
</evidence>
<sequence>MSDVMPDAMPDAMPKVMPKVMPDVMPNVMPNVMTDVMLHCADVGVRFGGVKALDGVSCVLAEGQITSVIGPNGAGKTTLLNAFTGMVPMTSGSISLRGERVDAQPPHVRAGKGILRTFQNLEVFTNMTVLENVMAGRHRKGAYGVLDAFFKTPRYHREERECREAAMRALEFTGIAEMASLPAGELAYGNQRLLEMARVIAAEPELLLLDEPAAGLNMRETRELGTLIRRMRDELGITVALVEHDMELVMDVSDMIYVLCFGELLASGTPLEIQRNPAVIAAYLGTDDEDYPDGDADDDADDGADDCPAPDDSAEETGREA</sequence>
<evidence type="ECO:0000256" key="2">
    <source>
        <dbReference type="ARBA" id="ARBA00022741"/>
    </source>
</evidence>